<keyword evidence="4" id="KW-1185">Reference proteome</keyword>
<dbReference type="Gene3D" id="2.60.40.10">
    <property type="entry name" value="Immunoglobulins"/>
    <property type="match status" value="2"/>
</dbReference>
<dbReference type="OMA" id="WILKLAM"/>
<name>E9HT65_DAPPU</name>
<feature type="chain" id="PRO_5003241968" description="Ig-like domain-containing protein" evidence="1">
    <location>
        <begin position="24"/>
        <end position="232"/>
    </location>
</feature>
<dbReference type="InterPro" id="IPR042495">
    <property type="entry name" value="PDGFRL"/>
</dbReference>
<evidence type="ECO:0000313" key="3">
    <source>
        <dbReference type="EMBL" id="EFX65068.1"/>
    </source>
</evidence>
<sequence>MFACNFVKSMQLVFFFYFVRSYAQRIRLLPDVAEQVIDAGSNITLICIFEDLKFYSKISAVAPLSWQLPDYIVKYPEESFVANRLVKTFDTNETHKISSPTLAQVTTKDTGYFGCTGRLLRVYDETFETKQYVYVYRNDSLAFIGDPSQGGIKGYRFTFRQENSGLVPCKSTHPNVTVTIKDNNSQDLLPESQSNWQREPKRGWILKLAMVGETGPYKCVGTVNNKTTYTYF</sequence>
<dbReference type="PANTHER" id="PTHR15360">
    <property type="entry name" value="PLATELET-DERIVED GROWTH FACTOR RECEPTOR LIKE"/>
    <property type="match status" value="1"/>
</dbReference>
<feature type="domain" description="Ig-like" evidence="2">
    <location>
        <begin position="30"/>
        <end position="116"/>
    </location>
</feature>
<dbReference type="eggNOG" id="ENOG502RTCE">
    <property type="taxonomic scope" value="Eukaryota"/>
</dbReference>
<gene>
    <name evidence="3" type="ORF">DAPPUDRAFT_333563</name>
</gene>
<dbReference type="InterPro" id="IPR007110">
    <property type="entry name" value="Ig-like_dom"/>
</dbReference>
<dbReference type="AlphaFoldDB" id="E9HT65"/>
<evidence type="ECO:0000256" key="1">
    <source>
        <dbReference type="SAM" id="SignalP"/>
    </source>
</evidence>
<dbReference type="HOGENOM" id="CLU_104329_0_0_1"/>
<dbReference type="InParanoid" id="E9HT65"/>
<dbReference type="Proteomes" id="UP000000305">
    <property type="component" value="Unassembled WGS sequence"/>
</dbReference>
<feature type="signal peptide" evidence="1">
    <location>
        <begin position="1"/>
        <end position="23"/>
    </location>
</feature>
<evidence type="ECO:0000259" key="2">
    <source>
        <dbReference type="PROSITE" id="PS50835"/>
    </source>
</evidence>
<dbReference type="PhylomeDB" id="E9HT65"/>
<proteinExistence type="predicted"/>
<evidence type="ECO:0000313" key="4">
    <source>
        <dbReference type="Proteomes" id="UP000000305"/>
    </source>
</evidence>
<accession>E9HT65</accession>
<protein>
    <recommendedName>
        <fullName evidence="2">Ig-like domain-containing protein</fullName>
    </recommendedName>
</protein>
<dbReference type="EMBL" id="GL732765">
    <property type="protein sequence ID" value="EFX65068.1"/>
    <property type="molecule type" value="Genomic_DNA"/>
</dbReference>
<keyword evidence="1" id="KW-0732">Signal</keyword>
<dbReference type="InterPro" id="IPR013783">
    <property type="entry name" value="Ig-like_fold"/>
</dbReference>
<dbReference type="PANTHER" id="PTHR15360:SF4">
    <property type="entry name" value="PROTEIN KINASE DOMAIN-CONTAINING PROTEIN"/>
    <property type="match status" value="1"/>
</dbReference>
<dbReference type="KEGG" id="dpx:DAPPUDRAFT_333563"/>
<dbReference type="PROSITE" id="PS50835">
    <property type="entry name" value="IG_LIKE"/>
    <property type="match status" value="1"/>
</dbReference>
<dbReference type="OrthoDB" id="6077854at2759"/>
<organism evidence="3 4">
    <name type="scientific">Daphnia pulex</name>
    <name type="common">Water flea</name>
    <dbReference type="NCBI Taxonomy" id="6669"/>
    <lineage>
        <taxon>Eukaryota</taxon>
        <taxon>Metazoa</taxon>
        <taxon>Ecdysozoa</taxon>
        <taxon>Arthropoda</taxon>
        <taxon>Crustacea</taxon>
        <taxon>Branchiopoda</taxon>
        <taxon>Diplostraca</taxon>
        <taxon>Cladocera</taxon>
        <taxon>Anomopoda</taxon>
        <taxon>Daphniidae</taxon>
        <taxon>Daphnia</taxon>
    </lineage>
</organism>
<reference evidence="3 4" key="1">
    <citation type="journal article" date="2011" name="Science">
        <title>The ecoresponsive genome of Daphnia pulex.</title>
        <authorList>
            <person name="Colbourne J.K."/>
            <person name="Pfrender M.E."/>
            <person name="Gilbert D."/>
            <person name="Thomas W.K."/>
            <person name="Tucker A."/>
            <person name="Oakley T.H."/>
            <person name="Tokishita S."/>
            <person name="Aerts A."/>
            <person name="Arnold G.J."/>
            <person name="Basu M.K."/>
            <person name="Bauer D.J."/>
            <person name="Caceres C.E."/>
            <person name="Carmel L."/>
            <person name="Casola C."/>
            <person name="Choi J.H."/>
            <person name="Detter J.C."/>
            <person name="Dong Q."/>
            <person name="Dusheyko S."/>
            <person name="Eads B.D."/>
            <person name="Frohlich T."/>
            <person name="Geiler-Samerotte K.A."/>
            <person name="Gerlach D."/>
            <person name="Hatcher P."/>
            <person name="Jogdeo S."/>
            <person name="Krijgsveld J."/>
            <person name="Kriventseva E.V."/>
            <person name="Kultz D."/>
            <person name="Laforsch C."/>
            <person name="Lindquist E."/>
            <person name="Lopez J."/>
            <person name="Manak J.R."/>
            <person name="Muller J."/>
            <person name="Pangilinan J."/>
            <person name="Patwardhan R.P."/>
            <person name="Pitluck S."/>
            <person name="Pritham E.J."/>
            <person name="Rechtsteiner A."/>
            <person name="Rho M."/>
            <person name="Rogozin I.B."/>
            <person name="Sakarya O."/>
            <person name="Salamov A."/>
            <person name="Schaack S."/>
            <person name="Shapiro H."/>
            <person name="Shiga Y."/>
            <person name="Skalitzky C."/>
            <person name="Smith Z."/>
            <person name="Souvorov A."/>
            <person name="Sung W."/>
            <person name="Tang Z."/>
            <person name="Tsuchiya D."/>
            <person name="Tu H."/>
            <person name="Vos H."/>
            <person name="Wang M."/>
            <person name="Wolf Y.I."/>
            <person name="Yamagata H."/>
            <person name="Yamada T."/>
            <person name="Ye Y."/>
            <person name="Shaw J.R."/>
            <person name="Andrews J."/>
            <person name="Crease T.J."/>
            <person name="Tang H."/>
            <person name="Lucas S.M."/>
            <person name="Robertson H.M."/>
            <person name="Bork P."/>
            <person name="Koonin E.V."/>
            <person name="Zdobnov E.M."/>
            <person name="Grigoriev I.V."/>
            <person name="Lynch M."/>
            <person name="Boore J.L."/>
        </authorList>
    </citation>
    <scope>NUCLEOTIDE SEQUENCE [LARGE SCALE GENOMIC DNA]</scope>
</reference>